<accession>A0AAU9J414</accession>
<protein>
    <submittedName>
        <fullName evidence="1">Uncharacterized protein</fullName>
    </submittedName>
</protein>
<dbReference type="EMBL" id="CAJZBQ010000024">
    <property type="protein sequence ID" value="CAG9320080.1"/>
    <property type="molecule type" value="Genomic_DNA"/>
</dbReference>
<organism evidence="1 2">
    <name type="scientific">Blepharisma stoltei</name>
    <dbReference type="NCBI Taxonomy" id="1481888"/>
    <lineage>
        <taxon>Eukaryota</taxon>
        <taxon>Sar</taxon>
        <taxon>Alveolata</taxon>
        <taxon>Ciliophora</taxon>
        <taxon>Postciliodesmatophora</taxon>
        <taxon>Heterotrichea</taxon>
        <taxon>Heterotrichida</taxon>
        <taxon>Blepharismidae</taxon>
        <taxon>Blepharisma</taxon>
    </lineage>
</organism>
<dbReference type="AlphaFoldDB" id="A0AAU9J414"/>
<name>A0AAU9J414_9CILI</name>
<evidence type="ECO:0000313" key="1">
    <source>
        <dbReference type="EMBL" id="CAG9320080.1"/>
    </source>
</evidence>
<keyword evidence="2" id="KW-1185">Reference proteome</keyword>
<gene>
    <name evidence="1" type="ORF">BSTOLATCC_MIC25318</name>
</gene>
<comment type="caution">
    <text evidence="1">The sequence shown here is derived from an EMBL/GenBank/DDBJ whole genome shotgun (WGS) entry which is preliminary data.</text>
</comment>
<reference evidence="1" key="1">
    <citation type="submission" date="2021-09" db="EMBL/GenBank/DDBJ databases">
        <authorList>
            <consortium name="AG Swart"/>
            <person name="Singh M."/>
            <person name="Singh A."/>
            <person name="Seah K."/>
            <person name="Emmerich C."/>
        </authorList>
    </citation>
    <scope>NUCLEOTIDE SEQUENCE</scope>
    <source>
        <strain evidence="1">ATCC30299</strain>
    </source>
</reference>
<dbReference type="Proteomes" id="UP001162131">
    <property type="component" value="Unassembled WGS sequence"/>
</dbReference>
<sequence>MENGIPAYKSEFLKRIELSLKEKEIEHTRQVSFSKTFKDLFEVQRNSGHVLHNKAELPRHMSTPRNMTFKELPSRIRQRDSPRVIKSFAKIFSPNKLEIKTERSLLLNSSLTKVSFGKMTPQFSDEGKEPSIHLSPRKFKIVNFDIISDHTSRSSKSIIKERHQINSPRYHVRLPKLSGISPRLRMKNL</sequence>
<evidence type="ECO:0000313" key="2">
    <source>
        <dbReference type="Proteomes" id="UP001162131"/>
    </source>
</evidence>
<proteinExistence type="predicted"/>